<feature type="transmembrane region" description="Helical" evidence="4">
    <location>
        <begin position="33"/>
        <end position="50"/>
    </location>
</feature>
<sequence>MMVCTLLLTPKPDLFTPLSNNVNALLNLLSNSAGNPFFLVTTFVLCLIPVIKRLPRKKLASLYVQFALLLVLSFALKTGLKSATEVPRPYSYALAEVGLVDNAASFYQLEPELKDQLIERIASKVSPARIEQWHGETNYAFPSGHTIFVAICILFWGGFLLRHNHYITAGLLLTWGVGVGFSRIWLGMHWPTDLMGSTILASLLIFCVPKINFEKNHQANNTVN</sequence>
<dbReference type="EMBL" id="WOBO01000019">
    <property type="protein sequence ID" value="MUK46857.1"/>
    <property type="molecule type" value="Genomic_DNA"/>
</dbReference>
<dbReference type="SMART" id="SM00014">
    <property type="entry name" value="acidPPc"/>
    <property type="match status" value="1"/>
</dbReference>
<dbReference type="InterPro" id="IPR036938">
    <property type="entry name" value="PAP2/HPO_sf"/>
</dbReference>
<feature type="domain" description="Phosphatidic acid phosphatase type 2/haloperoxidase" evidence="5">
    <location>
        <begin position="61"/>
        <end position="209"/>
    </location>
</feature>
<comment type="catalytic activity">
    <reaction evidence="3">
        <text>di-trans,octa-cis-undecaprenyl diphosphate + H2O = di-trans,octa-cis-undecaprenyl phosphate + phosphate + H(+)</text>
        <dbReference type="Rhea" id="RHEA:28094"/>
        <dbReference type="ChEBI" id="CHEBI:15377"/>
        <dbReference type="ChEBI" id="CHEBI:15378"/>
        <dbReference type="ChEBI" id="CHEBI:43474"/>
        <dbReference type="ChEBI" id="CHEBI:58405"/>
        <dbReference type="ChEBI" id="CHEBI:60392"/>
        <dbReference type="EC" id="3.6.1.27"/>
    </reaction>
</comment>
<feature type="transmembrane region" description="Helical" evidence="4">
    <location>
        <begin position="139"/>
        <end position="159"/>
    </location>
</feature>
<dbReference type="PANTHER" id="PTHR14969:SF54">
    <property type="entry name" value="PHOSPHATIDYLGLYCEROPHOSPHATASE B"/>
    <property type="match status" value="1"/>
</dbReference>
<proteinExistence type="predicted"/>
<dbReference type="Pfam" id="PF01569">
    <property type="entry name" value="PAP2"/>
    <property type="match status" value="1"/>
</dbReference>
<dbReference type="Gene3D" id="1.20.144.10">
    <property type="entry name" value="Phosphatidic acid phosphatase type 2/haloperoxidase"/>
    <property type="match status" value="1"/>
</dbReference>
<dbReference type="RefSeq" id="WP_155658431.1">
    <property type="nucleotide sequence ID" value="NZ_WOBO01000019.1"/>
</dbReference>
<comment type="caution">
    <text evidence="6">The sequence shown here is derived from an EMBL/GenBank/DDBJ whole genome shotgun (WGS) entry which is preliminary data.</text>
</comment>
<evidence type="ECO:0000256" key="1">
    <source>
        <dbReference type="ARBA" id="ARBA00012374"/>
    </source>
</evidence>
<dbReference type="GO" id="GO:0005886">
    <property type="term" value="C:plasma membrane"/>
    <property type="evidence" value="ECO:0007669"/>
    <property type="project" value="TreeGrafter"/>
</dbReference>
<evidence type="ECO:0000259" key="5">
    <source>
        <dbReference type="SMART" id="SM00014"/>
    </source>
</evidence>
<reference evidence="6 7" key="1">
    <citation type="submission" date="2019-11" db="EMBL/GenBank/DDBJ databases">
        <title>Using colonization assays and comparative genomics to discover symbiosis behaviors and factors in Vibrio fischeri.</title>
        <authorList>
            <person name="Bongrand C."/>
            <person name="Moriano-Gutierrez S."/>
            <person name="Arevalo P."/>
            <person name="Mcfall-Ngai M."/>
            <person name="Visick K."/>
            <person name="Polz M.F."/>
            <person name="Ruby E.G."/>
        </authorList>
    </citation>
    <scope>NUCLEOTIDE SEQUENCE [LARGE SCALE GENOMIC DNA]</scope>
    <source>
        <strain evidence="7">emors.3.2</strain>
    </source>
</reference>
<dbReference type="EC" id="3.6.1.27" evidence="1"/>
<evidence type="ECO:0000313" key="6">
    <source>
        <dbReference type="EMBL" id="MUK46857.1"/>
    </source>
</evidence>
<feature type="transmembrane region" description="Helical" evidence="4">
    <location>
        <begin position="62"/>
        <end position="80"/>
    </location>
</feature>
<gene>
    <name evidence="6" type="ORF">GNP77_15950</name>
</gene>
<evidence type="ECO:0000256" key="2">
    <source>
        <dbReference type="ARBA" id="ARBA00032707"/>
    </source>
</evidence>
<feature type="transmembrane region" description="Helical" evidence="4">
    <location>
        <begin position="166"/>
        <end position="188"/>
    </location>
</feature>
<dbReference type="PANTHER" id="PTHR14969">
    <property type="entry name" value="SPHINGOSINE-1-PHOSPHATE PHOSPHOHYDROLASE"/>
    <property type="match status" value="1"/>
</dbReference>
<dbReference type="GO" id="GO:0050380">
    <property type="term" value="F:undecaprenyl-diphosphatase activity"/>
    <property type="evidence" value="ECO:0007669"/>
    <property type="project" value="UniProtKB-EC"/>
</dbReference>
<evidence type="ECO:0000256" key="4">
    <source>
        <dbReference type="SAM" id="Phobius"/>
    </source>
</evidence>
<protein>
    <recommendedName>
        <fullName evidence="1">undecaprenyl-diphosphate phosphatase</fullName>
        <ecNumber evidence="1">3.6.1.27</ecNumber>
    </recommendedName>
    <alternativeName>
        <fullName evidence="2">Undecaprenyl pyrophosphate phosphatase</fullName>
    </alternativeName>
</protein>
<dbReference type="Proteomes" id="UP000435323">
    <property type="component" value="Unassembled WGS sequence"/>
</dbReference>
<dbReference type="CDD" id="cd01610">
    <property type="entry name" value="PAP2_like"/>
    <property type="match status" value="1"/>
</dbReference>
<organism evidence="6 7">
    <name type="scientific">Aliivibrio fischeri</name>
    <name type="common">Vibrio fischeri</name>
    <dbReference type="NCBI Taxonomy" id="668"/>
    <lineage>
        <taxon>Bacteria</taxon>
        <taxon>Pseudomonadati</taxon>
        <taxon>Pseudomonadota</taxon>
        <taxon>Gammaproteobacteria</taxon>
        <taxon>Vibrionales</taxon>
        <taxon>Vibrionaceae</taxon>
        <taxon>Aliivibrio</taxon>
    </lineage>
</organism>
<dbReference type="InterPro" id="IPR000326">
    <property type="entry name" value="PAP2/HPO"/>
</dbReference>
<evidence type="ECO:0000256" key="3">
    <source>
        <dbReference type="ARBA" id="ARBA00047594"/>
    </source>
</evidence>
<keyword evidence="4" id="KW-0812">Transmembrane</keyword>
<keyword evidence="4" id="KW-1133">Transmembrane helix</keyword>
<evidence type="ECO:0000313" key="7">
    <source>
        <dbReference type="Proteomes" id="UP000435323"/>
    </source>
</evidence>
<accession>A0A6N3Z3P6</accession>
<dbReference type="SUPFAM" id="SSF48317">
    <property type="entry name" value="Acid phosphatase/Vanadium-dependent haloperoxidase"/>
    <property type="match status" value="1"/>
</dbReference>
<name>A0A6N3Z3P6_ALIFS</name>
<dbReference type="AlphaFoldDB" id="A0A6N3Z3P6"/>
<feature type="transmembrane region" description="Helical" evidence="4">
    <location>
        <begin position="194"/>
        <end position="213"/>
    </location>
</feature>
<keyword evidence="4" id="KW-0472">Membrane</keyword>